<dbReference type="STRING" id="457427.SSOG_06981"/>
<dbReference type="HOGENOM" id="CLU_2884004_0_0_11"/>
<gene>
    <name evidence="1" type="ORF">SSOG_06981</name>
</gene>
<proteinExistence type="predicted"/>
<evidence type="ECO:0000313" key="1">
    <source>
        <dbReference type="EMBL" id="EFL27267.1"/>
    </source>
</evidence>
<name>D9WDR0_9ACTN</name>
<dbReference type="AlphaFoldDB" id="D9WDR0"/>
<evidence type="ECO:0000313" key="2">
    <source>
        <dbReference type="Proteomes" id="UP000003963"/>
    </source>
</evidence>
<protein>
    <submittedName>
        <fullName evidence="1">Uncharacterized protein</fullName>
    </submittedName>
</protein>
<sequence>MRSVALRAEGLMGAELASHQLSFDAADDKARRAEAAADRARARFGVSAVRPAGFLRTGFLDVA</sequence>
<dbReference type="EMBL" id="GG657754">
    <property type="protein sequence ID" value="EFL27267.1"/>
    <property type="molecule type" value="Genomic_DNA"/>
</dbReference>
<dbReference type="Proteomes" id="UP000003963">
    <property type="component" value="Unassembled WGS sequence"/>
</dbReference>
<reference evidence="1 2" key="1">
    <citation type="submission" date="2009-02" db="EMBL/GenBank/DDBJ databases">
        <title>Annotation of Streptomyces hygroscopicus strain ATCC 53653.</title>
        <authorList>
            <consortium name="The Broad Institute Genome Sequencing Platform"/>
            <consortium name="Broad Institute Microbial Sequencing Center"/>
            <person name="Fischbach M."/>
            <person name="Godfrey P."/>
            <person name="Ward D."/>
            <person name="Young S."/>
            <person name="Zeng Q."/>
            <person name="Koehrsen M."/>
            <person name="Alvarado L."/>
            <person name="Berlin A.M."/>
            <person name="Bochicchio J."/>
            <person name="Borenstein D."/>
            <person name="Chapman S.B."/>
            <person name="Chen Z."/>
            <person name="Engels R."/>
            <person name="Freedman E."/>
            <person name="Gellesch M."/>
            <person name="Goldberg J."/>
            <person name="Griggs A."/>
            <person name="Gujja S."/>
            <person name="Heilman E.R."/>
            <person name="Heiman D.I."/>
            <person name="Hepburn T.A."/>
            <person name="Howarth C."/>
            <person name="Jen D."/>
            <person name="Larson L."/>
            <person name="Lewis B."/>
            <person name="Mehta T."/>
            <person name="Park D."/>
            <person name="Pearson M."/>
            <person name="Richards J."/>
            <person name="Roberts A."/>
            <person name="Saif S."/>
            <person name="Shea T.D."/>
            <person name="Shenoy N."/>
            <person name="Sisk P."/>
            <person name="Stolte C."/>
            <person name="Sykes S.N."/>
            <person name="Thomson T."/>
            <person name="Walk T."/>
            <person name="White J."/>
            <person name="Yandava C."/>
            <person name="Straight P."/>
            <person name="Clardy J."/>
            <person name="Hung D."/>
            <person name="Kolter R."/>
            <person name="Mekalanos J."/>
            <person name="Walker S."/>
            <person name="Walsh C.T."/>
            <person name="Wieland-Brown L.C."/>
            <person name="Haas B."/>
            <person name="Nusbaum C."/>
            <person name="Birren B."/>
        </authorList>
    </citation>
    <scope>NUCLEOTIDE SEQUENCE [LARGE SCALE GENOMIC DNA]</scope>
    <source>
        <strain evidence="1 2">ATCC 53653</strain>
    </source>
</reference>
<keyword evidence="2" id="KW-1185">Reference proteome</keyword>
<organism evidence="1 2">
    <name type="scientific">Streptomyces himastatinicus ATCC 53653</name>
    <dbReference type="NCBI Taxonomy" id="457427"/>
    <lineage>
        <taxon>Bacteria</taxon>
        <taxon>Bacillati</taxon>
        <taxon>Actinomycetota</taxon>
        <taxon>Actinomycetes</taxon>
        <taxon>Kitasatosporales</taxon>
        <taxon>Streptomycetaceae</taxon>
        <taxon>Streptomyces</taxon>
        <taxon>Streptomyces violaceusniger group</taxon>
    </lineage>
</organism>
<accession>D9WDR0</accession>